<evidence type="ECO:0000256" key="5">
    <source>
        <dbReference type="ARBA" id="ARBA00022552"/>
    </source>
</evidence>
<gene>
    <name evidence="10" type="primary">RvY_16597-1</name>
    <name evidence="10" type="synonym">RvY_16597.1</name>
    <name evidence="10" type="ORF">RvY_16597</name>
</gene>
<comment type="subcellular location">
    <subcellularLocation>
        <location evidence="1">Nucleus</location>
    </subcellularLocation>
</comment>
<evidence type="ECO:0000313" key="11">
    <source>
        <dbReference type="Proteomes" id="UP000186922"/>
    </source>
</evidence>
<feature type="compositionally biased region" description="Polar residues" evidence="9">
    <location>
        <begin position="325"/>
        <end position="343"/>
    </location>
</feature>
<evidence type="ECO:0000256" key="9">
    <source>
        <dbReference type="SAM" id="MobiDB-lite"/>
    </source>
</evidence>
<reference evidence="10 11" key="1">
    <citation type="journal article" date="2016" name="Nat. Commun.">
        <title>Extremotolerant tardigrade genome and improved radiotolerance of human cultured cells by tardigrade-unique protein.</title>
        <authorList>
            <person name="Hashimoto T."/>
            <person name="Horikawa D.D."/>
            <person name="Saito Y."/>
            <person name="Kuwahara H."/>
            <person name="Kozuka-Hata H."/>
            <person name="Shin-I T."/>
            <person name="Minakuchi Y."/>
            <person name="Ohishi K."/>
            <person name="Motoyama A."/>
            <person name="Aizu T."/>
            <person name="Enomoto A."/>
            <person name="Kondo K."/>
            <person name="Tanaka S."/>
            <person name="Hara Y."/>
            <person name="Koshikawa S."/>
            <person name="Sagara H."/>
            <person name="Miura T."/>
            <person name="Yokobori S."/>
            <person name="Miyagawa K."/>
            <person name="Suzuki Y."/>
            <person name="Kubo T."/>
            <person name="Oyama M."/>
            <person name="Kohara Y."/>
            <person name="Fujiyama A."/>
            <person name="Arakawa K."/>
            <person name="Katayama T."/>
            <person name="Toyoda A."/>
            <person name="Kunieda T."/>
        </authorList>
    </citation>
    <scope>NUCLEOTIDE SEQUENCE [LARGE SCALE GENOMIC DNA]</scope>
    <source>
        <strain evidence="10 11">YOKOZUNA-1</strain>
    </source>
</reference>
<evidence type="ECO:0000256" key="3">
    <source>
        <dbReference type="ARBA" id="ARBA00021438"/>
    </source>
</evidence>
<evidence type="ECO:0000256" key="2">
    <source>
        <dbReference type="ARBA" id="ARBA00009801"/>
    </source>
</evidence>
<feature type="compositionally biased region" description="Acidic residues" evidence="9">
    <location>
        <begin position="76"/>
        <end position="91"/>
    </location>
</feature>
<name>A0A1D1VZT0_RAMVA</name>
<keyword evidence="5" id="KW-0698">rRNA processing</keyword>
<accession>A0A1D1VZT0</accession>
<evidence type="ECO:0000256" key="7">
    <source>
        <dbReference type="ARBA" id="ARBA00022884"/>
    </source>
</evidence>
<dbReference type="OrthoDB" id="21550at2759"/>
<keyword evidence="6" id="KW-0597">Phosphoprotein</keyword>
<comment type="caution">
    <text evidence="10">The sequence shown here is derived from an EMBL/GenBank/DDBJ whole genome shotgun (WGS) entry which is preliminary data.</text>
</comment>
<dbReference type="Pfam" id="PF04410">
    <property type="entry name" value="Gar1"/>
    <property type="match status" value="1"/>
</dbReference>
<dbReference type="EMBL" id="BDGG01000014">
    <property type="protein sequence ID" value="GAV06641.1"/>
    <property type="molecule type" value="Genomic_DNA"/>
</dbReference>
<feature type="region of interest" description="Disordered" evidence="9">
    <location>
        <begin position="249"/>
        <end position="343"/>
    </location>
</feature>
<feature type="region of interest" description="Disordered" evidence="9">
    <location>
        <begin position="1"/>
        <end position="36"/>
    </location>
</feature>
<dbReference type="GO" id="GO:0005634">
    <property type="term" value="C:nucleus"/>
    <property type="evidence" value="ECO:0007669"/>
    <property type="project" value="UniProtKB-SubCell"/>
</dbReference>
<dbReference type="GO" id="GO:0006364">
    <property type="term" value="P:rRNA processing"/>
    <property type="evidence" value="ECO:0007669"/>
    <property type="project" value="UniProtKB-KW"/>
</dbReference>
<dbReference type="GO" id="GO:0001522">
    <property type="term" value="P:pseudouridine synthesis"/>
    <property type="evidence" value="ECO:0007669"/>
    <property type="project" value="InterPro"/>
</dbReference>
<feature type="compositionally biased region" description="Acidic residues" evidence="9">
    <location>
        <begin position="12"/>
        <end position="26"/>
    </location>
</feature>
<dbReference type="SUPFAM" id="SSF50447">
    <property type="entry name" value="Translation proteins"/>
    <property type="match status" value="1"/>
</dbReference>
<evidence type="ECO:0000256" key="4">
    <source>
        <dbReference type="ARBA" id="ARBA00022517"/>
    </source>
</evidence>
<dbReference type="STRING" id="947166.A0A1D1VZT0"/>
<dbReference type="InterPro" id="IPR007504">
    <property type="entry name" value="H/ACA_rnp_Gar1/Naf1"/>
</dbReference>
<sequence>MEEMRLTKETLDSSDDEASPSDDPEAVGERTRGPANELAMAGNHVALENLSFSTPILPETSVDALDLQQFLTITTDEPDSPGDESDVESEAESIKTTGTTTRSYISQSDRRPPSPYDGIVRLPVDASPIVKDDFRLLPETTLTKIGSVRNILENVVVIQAVDPKVFPTLDLHSVLFLNHTTPLGRVFDVFGNVDKPFYSLRFEAEEDIEKFEGLTIGTDVFAVPTDPQLTAYVFVNDLFKLKGTDAVGEDNLELPPELQDFSDDEKERQAKQEAQRRKRTHYHAAQAPQGGERSGHGVPGLNLPSPRAGVDQQRSHPAHQRGNGFHSSSVRPHQPTHNTNNVGSSITFSSKVQPENPMLTSLNGNIASAPVTFPTSIPSLTPAQPLNTDPKTLPSAEVLFYNPNTDATLAARKPKPSLFRSFMR</sequence>
<dbReference type="AlphaFoldDB" id="A0A1D1VZT0"/>
<keyword evidence="11" id="KW-1185">Reference proteome</keyword>
<feature type="compositionally biased region" description="Polar residues" evidence="9">
    <location>
        <begin position="94"/>
        <end position="107"/>
    </location>
</feature>
<evidence type="ECO:0000313" key="10">
    <source>
        <dbReference type="EMBL" id="GAV06641.1"/>
    </source>
</evidence>
<feature type="compositionally biased region" description="Basic and acidic residues" evidence="9">
    <location>
        <begin position="1"/>
        <end position="11"/>
    </location>
</feature>
<dbReference type="Gene3D" id="2.40.10.230">
    <property type="entry name" value="Probable tRNA pseudouridine synthase domain"/>
    <property type="match status" value="1"/>
</dbReference>
<comment type="similarity">
    <text evidence="2">Belongs to the NAF1 family.</text>
</comment>
<keyword evidence="8" id="KW-0539">Nucleus</keyword>
<feature type="region of interest" description="Disordered" evidence="9">
    <location>
        <begin position="74"/>
        <end position="117"/>
    </location>
</feature>
<dbReference type="InterPro" id="IPR009000">
    <property type="entry name" value="Transl_B-barrel_sf"/>
</dbReference>
<dbReference type="GO" id="GO:0005732">
    <property type="term" value="C:sno(s)RNA-containing ribonucleoprotein complex"/>
    <property type="evidence" value="ECO:0007669"/>
    <property type="project" value="InterPro"/>
</dbReference>
<dbReference type="GO" id="GO:0000493">
    <property type="term" value="P:box H/ACA snoRNP assembly"/>
    <property type="evidence" value="ECO:0007669"/>
    <property type="project" value="InterPro"/>
</dbReference>
<dbReference type="InterPro" id="IPR038664">
    <property type="entry name" value="Gar1/Naf1_Cbf5-bd_sf"/>
</dbReference>
<proteinExistence type="inferred from homology"/>
<organism evidence="10 11">
    <name type="scientific">Ramazzottius varieornatus</name>
    <name type="common">Water bear</name>
    <name type="synonym">Tardigrade</name>
    <dbReference type="NCBI Taxonomy" id="947166"/>
    <lineage>
        <taxon>Eukaryota</taxon>
        <taxon>Metazoa</taxon>
        <taxon>Ecdysozoa</taxon>
        <taxon>Tardigrada</taxon>
        <taxon>Eutardigrada</taxon>
        <taxon>Parachela</taxon>
        <taxon>Hypsibioidea</taxon>
        <taxon>Ramazzottiidae</taxon>
        <taxon>Ramazzottius</taxon>
    </lineage>
</organism>
<protein>
    <recommendedName>
        <fullName evidence="3">H/ACA ribonucleoprotein complex non-core subunit NAF1</fullName>
    </recommendedName>
</protein>
<dbReference type="InterPro" id="IPR040309">
    <property type="entry name" value="Naf1"/>
</dbReference>
<feature type="compositionally biased region" description="Basic and acidic residues" evidence="9">
    <location>
        <begin position="265"/>
        <end position="275"/>
    </location>
</feature>
<dbReference type="Proteomes" id="UP000186922">
    <property type="component" value="Unassembled WGS sequence"/>
</dbReference>
<dbReference type="PANTHER" id="PTHR31633">
    <property type="entry name" value="H/ACA RIBONUCLEOPROTEIN COMPLEX NON-CORE SUBUNIT NAF1"/>
    <property type="match status" value="1"/>
</dbReference>
<keyword evidence="7" id="KW-0694">RNA-binding</keyword>
<evidence type="ECO:0000256" key="6">
    <source>
        <dbReference type="ARBA" id="ARBA00022553"/>
    </source>
</evidence>
<keyword evidence="4" id="KW-0690">Ribosome biogenesis</keyword>
<dbReference type="PANTHER" id="PTHR31633:SF1">
    <property type="entry name" value="H_ACA RIBONUCLEOPROTEIN COMPLEX NON-CORE SUBUNIT NAF1"/>
    <property type="match status" value="1"/>
</dbReference>
<evidence type="ECO:0000256" key="8">
    <source>
        <dbReference type="ARBA" id="ARBA00023242"/>
    </source>
</evidence>
<evidence type="ECO:0000256" key="1">
    <source>
        <dbReference type="ARBA" id="ARBA00004123"/>
    </source>
</evidence>
<dbReference type="GO" id="GO:0003723">
    <property type="term" value="F:RNA binding"/>
    <property type="evidence" value="ECO:0007669"/>
    <property type="project" value="UniProtKB-KW"/>
</dbReference>